<keyword evidence="3" id="KW-0695">RNA-directed DNA polymerase</keyword>
<proteinExistence type="predicted"/>
<dbReference type="InterPro" id="IPR000477">
    <property type="entry name" value="RT_dom"/>
</dbReference>
<gene>
    <name evidence="3" type="primary">pol_1492</name>
    <name evidence="3" type="ORF">TNCV_4127971</name>
</gene>
<organism evidence="3 4">
    <name type="scientific">Trichonephila clavipes</name>
    <name type="common">Golden silk orbweaver</name>
    <name type="synonym">Nephila clavipes</name>
    <dbReference type="NCBI Taxonomy" id="2585209"/>
    <lineage>
        <taxon>Eukaryota</taxon>
        <taxon>Metazoa</taxon>
        <taxon>Ecdysozoa</taxon>
        <taxon>Arthropoda</taxon>
        <taxon>Chelicerata</taxon>
        <taxon>Arachnida</taxon>
        <taxon>Araneae</taxon>
        <taxon>Araneomorphae</taxon>
        <taxon>Entelegynae</taxon>
        <taxon>Araneoidea</taxon>
        <taxon>Nephilidae</taxon>
        <taxon>Trichonephila</taxon>
    </lineage>
</organism>
<dbReference type="Proteomes" id="UP000887159">
    <property type="component" value="Unassembled WGS sequence"/>
</dbReference>
<dbReference type="GO" id="GO:0003964">
    <property type="term" value="F:RNA-directed DNA polymerase activity"/>
    <property type="evidence" value="ECO:0007669"/>
    <property type="project" value="UniProtKB-KW"/>
</dbReference>
<name>A0A8X6SXX5_TRICX</name>
<comment type="caution">
    <text evidence="3">The sequence shown here is derived from an EMBL/GenBank/DDBJ whole genome shotgun (WGS) entry which is preliminary data.</text>
</comment>
<dbReference type="Pfam" id="PF00078">
    <property type="entry name" value="RVT_1"/>
    <property type="match status" value="1"/>
</dbReference>
<protein>
    <submittedName>
        <fullName evidence="3">RNA-directed DNA polymerase from mobile element jockey</fullName>
    </submittedName>
</protein>
<feature type="domain" description="Reverse transcriptase" evidence="2">
    <location>
        <begin position="126"/>
        <end position="209"/>
    </location>
</feature>
<evidence type="ECO:0000259" key="2">
    <source>
        <dbReference type="Pfam" id="PF00078"/>
    </source>
</evidence>
<dbReference type="EMBL" id="BMAU01021352">
    <property type="protein sequence ID" value="GFY19410.1"/>
    <property type="molecule type" value="Genomic_DNA"/>
</dbReference>
<keyword evidence="3" id="KW-0808">Transferase</keyword>
<evidence type="ECO:0000313" key="3">
    <source>
        <dbReference type="EMBL" id="GFY19410.1"/>
    </source>
</evidence>
<evidence type="ECO:0000313" key="4">
    <source>
        <dbReference type="Proteomes" id="UP000887159"/>
    </source>
</evidence>
<keyword evidence="3" id="KW-0548">Nucleotidyltransferase</keyword>
<keyword evidence="4" id="KW-1185">Reference proteome</keyword>
<dbReference type="PANTHER" id="PTHR33332">
    <property type="entry name" value="REVERSE TRANSCRIPTASE DOMAIN-CONTAINING PROTEIN"/>
    <property type="match status" value="1"/>
</dbReference>
<feature type="compositionally biased region" description="Low complexity" evidence="1">
    <location>
        <begin position="95"/>
        <end position="109"/>
    </location>
</feature>
<reference evidence="3" key="1">
    <citation type="submission" date="2020-08" db="EMBL/GenBank/DDBJ databases">
        <title>Multicomponent nature underlies the extraordinary mechanical properties of spider dragline silk.</title>
        <authorList>
            <person name="Kono N."/>
            <person name="Nakamura H."/>
            <person name="Mori M."/>
            <person name="Yoshida Y."/>
            <person name="Ohtoshi R."/>
            <person name="Malay A.D."/>
            <person name="Moran D.A.P."/>
            <person name="Tomita M."/>
            <person name="Numata K."/>
            <person name="Arakawa K."/>
        </authorList>
    </citation>
    <scope>NUCLEOTIDE SEQUENCE</scope>
</reference>
<accession>A0A8X6SXX5</accession>
<feature type="region of interest" description="Disordered" evidence="1">
    <location>
        <begin position="86"/>
        <end position="110"/>
    </location>
</feature>
<dbReference type="AlphaFoldDB" id="A0A8X6SXX5"/>
<evidence type="ECO:0000256" key="1">
    <source>
        <dbReference type="SAM" id="MobiDB-lite"/>
    </source>
</evidence>
<sequence>MGFGSFAAPGKKDRVVVYSASTSQVWGSINGLRKVDSAFHPRYIGSINEYQACLGSYTLKVSLQTDHQIGTSVPAPQRPMNLPPRGLNQSNHPRTTWLPTLPFDDTPTPKSGGDDKIWIQEAKIDCHRPTVAGVAQGTLISPLLFNIYVNDIPKHDNTILCMFADDTEILATRKEPKLIARALNRHILDLEDWFTKWKIALNVAKKEAVFFTRKHSLTNP</sequence>